<dbReference type="Gene3D" id="3.40.50.12580">
    <property type="match status" value="1"/>
</dbReference>
<dbReference type="InterPro" id="IPR029044">
    <property type="entry name" value="Nucleotide-diphossugar_trans"/>
</dbReference>
<gene>
    <name evidence="9" type="ORF">ETD83_31760</name>
</gene>
<feature type="domain" description="Glycosyltransferase 2-like" evidence="8">
    <location>
        <begin position="8"/>
        <end position="181"/>
    </location>
</feature>
<evidence type="ECO:0000256" key="5">
    <source>
        <dbReference type="ARBA" id="ARBA00022944"/>
    </source>
</evidence>
<protein>
    <submittedName>
        <fullName evidence="9">Glycosyltransferase</fullName>
    </submittedName>
</protein>
<dbReference type="GO" id="GO:0047355">
    <property type="term" value="F:CDP-glycerol glycerophosphotransferase activity"/>
    <property type="evidence" value="ECO:0007669"/>
    <property type="project" value="InterPro"/>
</dbReference>
<comment type="subcellular location">
    <subcellularLocation>
        <location evidence="1">Cell membrane</location>
        <topology evidence="1">Peripheral membrane protein</topology>
    </subcellularLocation>
</comment>
<evidence type="ECO:0000256" key="2">
    <source>
        <dbReference type="ARBA" id="ARBA00010488"/>
    </source>
</evidence>
<keyword evidence="5" id="KW-0777">Teichoic acid biosynthesis</keyword>
<evidence type="ECO:0000313" key="9">
    <source>
        <dbReference type="EMBL" id="TMQ91259.1"/>
    </source>
</evidence>
<dbReference type="Proteomes" id="UP000309174">
    <property type="component" value="Unassembled WGS sequence"/>
</dbReference>
<dbReference type="CDD" id="cd00761">
    <property type="entry name" value="Glyco_tranf_GTA_type"/>
    <property type="match status" value="1"/>
</dbReference>
<keyword evidence="3" id="KW-1003">Cell membrane</keyword>
<reference evidence="9 10" key="1">
    <citation type="submission" date="2019-05" db="EMBL/GenBank/DDBJ databases">
        <title>Draft genome sequence of Actinomadura sp. 14C53.</title>
        <authorList>
            <person name="Saricaoglu S."/>
            <person name="Isik K."/>
        </authorList>
    </citation>
    <scope>NUCLEOTIDE SEQUENCE [LARGE SCALE GENOMIC DNA]</scope>
    <source>
        <strain evidence="9 10">14C53</strain>
    </source>
</reference>
<dbReference type="Pfam" id="PF00535">
    <property type="entry name" value="Glycos_transf_2"/>
    <property type="match status" value="1"/>
</dbReference>
<keyword evidence="4 9" id="KW-0808">Transferase</keyword>
<sequence>MRVRPDVTVVVIAYNDAWRLPRAVASTLEQSLGGVETVIVDDASTDGTGEIADRLAAAHPGRVRAVHLPSNSGGCGRPRNTGIEASAGRYVMFLDSDDLLDRHACLNLFAAAEDAGADLASGLCDRIFLDVPPGAKGRVRPWYPWLYRRRAVYGPLEEHPDLLYDTLSTNKAYRRDFLDEHGLRFVERLHYEDLLFTAEAYLAARRTALIPHRVYNWLVRERTPAPSISNRRADLANFADRLEIHRRIDMLFALRGAHDLRRAKDVKFVNHDLALYLRELRDRDPGYRSRFLDLAAGYLAELDPRVFEEAHPLPAIAAYLIREGDHAAALAAAEHGGAVKRPELRAQLVERDGRVFWGTGRPRGTLGRRILDVTDFGFHLRPLKDLRPGNTVTLLEVRGGRVRMAGYVLNPLGRIRPDAELSATLEFGDRRHRARKGRVRAAVRHEGDRLAWRAEFDPRRRIRPVGFVDPVWDVRLRVRVDGEDVVTRLGEGPGSPPLGGVELPVRPRLTRLAADRLRSYVTGGGHLAFSLESGTPWARLAGSTARRAATSPAGRLAWGLVGRRARRTEKAVRRTLTSRTTKIAVFNRVLSRLPVRQGLAVFETHLGRRYSDNPKYIYRELRRSGRPVDAVWSYASSPKGFPGDARLVRRGSWAYFLALARARYWIDNQGYPDGLRKRPETTYIQTWHGSAFKLMGQDQPRVKSGSAAERARLRRSVERFDCFLVRSGHDVETLCAGLGVRSELLPAGYPRNDPLVNGVDGDPELAAEVDGLRRSLGLDAGDGRRAVLYAPTFATGPKGRPVRLLEPPIAPGVFARELGEEFVLLVRPHYLCRANLPPGAHAVMRDVGDVPDVTPLLLLADALITDHSSIMFDFALLDRPIVLHLPGGRDRTAGYFDLERHAPGPITRTEDELVAALAGLDDADAGHAPRRRAFAERFGEHDRGTAARTVADRYFPAARPRHKGERRRKGEYRRRGEQHGRTA</sequence>
<dbReference type="Gene3D" id="3.90.550.10">
    <property type="entry name" value="Spore Coat Polysaccharide Biosynthesis Protein SpsA, Chain A"/>
    <property type="match status" value="1"/>
</dbReference>
<dbReference type="Pfam" id="PF04464">
    <property type="entry name" value="Glyphos_transf"/>
    <property type="match status" value="1"/>
</dbReference>
<dbReference type="OrthoDB" id="3183633at2"/>
<dbReference type="InterPro" id="IPR001173">
    <property type="entry name" value="Glyco_trans_2-like"/>
</dbReference>
<name>A0A5C4J4E7_9ACTN</name>
<evidence type="ECO:0000256" key="4">
    <source>
        <dbReference type="ARBA" id="ARBA00022679"/>
    </source>
</evidence>
<evidence type="ECO:0000256" key="6">
    <source>
        <dbReference type="ARBA" id="ARBA00023136"/>
    </source>
</evidence>
<evidence type="ECO:0000259" key="8">
    <source>
        <dbReference type="Pfam" id="PF00535"/>
    </source>
</evidence>
<keyword evidence="6" id="KW-0472">Membrane</keyword>
<accession>A0A5C4J4E7</accession>
<dbReference type="InterPro" id="IPR007554">
    <property type="entry name" value="Glycerophosphate_synth"/>
</dbReference>
<dbReference type="PANTHER" id="PTHR37316:SF3">
    <property type="entry name" value="TEICHOIC ACID GLYCEROL-PHOSPHATE TRANSFERASE"/>
    <property type="match status" value="1"/>
</dbReference>
<evidence type="ECO:0000256" key="1">
    <source>
        <dbReference type="ARBA" id="ARBA00004202"/>
    </source>
</evidence>
<dbReference type="InterPro" id="IPR051612">
    <property type="entry name" value="Teichoic_Acid_Biosynth"/>
</dbReference>
<dbReference type="GO" id="GO:0005886">
    <property type="term" value="C:plasma membrane"/>
    <property type="evidence" value="ECO:0007669"/>
    <property type="project" value="UniProtKB-SubCell"/>
</dbReference>
<dbReference type="EMBL" id="VCKW01000224">
    <property type="protein sequence ID" value="TMQ91259.1"/>
    <property type="molecule type" value="Genomic_DNA"/>
</dbReference>
<organism evidence="9 10">
    <name type="scientific">Actinomadura soli</name>
    <dbReference type="NCBI Taxonomy" id="2508997"/>
    <lineage>
        <taxon>Bacteria</taxon>
        <taxon>Bacillati</taxon>
        <taxon>Actinomycetota</taxon>
        <taxon>Actinomycetes</taxon>
        <taxon>Streptosporangiales</taxon>
        <taxon>Thermomonosporaceae</taxon>
        <taxon>Actinomadura</taxon>
    </lineage>
</organism>
<proteinExistence type="inferred from homology"/>
<dbReference type="AlphaFoldDB" id="A0A5C4J4E7"/>
<dbReference type="SUPFAM" id="SSF53756">
    <property type="entry name" value="UDP-Glycosyltransferase/glycogen phosphorylase"/>
    <property type="match status" value="1"/>
</dbReference>
<feature type="region of interest" description="Disordered" evidence="7">
    <location>
        <begin position="954"/>
        <end position="983"/>
    </location>
</feature>
<evidence type="ECO:0000313" key="10">
    <source>
        <dbReference type="Proteomes" id="UP000309174"/>
    </source>
</evidence>
<dbReference type="Gene3D" id="3.40.50.11820">
    <property type="match status" value="1"/>
</dbReference>
<keyword evidence="10" id="KW-1185">Reference proteome</keyword>
<dbReference type="InterPro" id="IPR043149">
    <property type="entry name" value="TagF_N"/>
</dbReference>
<dbReference type="RefSeq" id="WP_138648895.1">
    <property type="nucleotide sequence ID" value="NZ_VCKW01000224.1"/>
</dbReference>
<comment type="caution">
    <text evidence="9">The sequence shown here is derived from an EMBL/GenBank/DDBJ whole genome shotgun (WGS) entry which is preliminary data.</text>
</comment>
<dbReference type="GO" id="GO:0019350">
    <property type="term" value="P:teichoic acid biosynthetic process"/>
    <property type="evidence" value="ECO:0007669"/>
    <property type="project" value="UniProtKB-KW"/>
</dbReference>
<dbReference type="SUPFAM" id="SSF53448">
    <property type="entry name" value="Nucleotide-diphospho-sugar transferases"/>
    <property type="match status" value="1"/>
</dbReference>
<evidence type="ECO:0000256" key="7">
    <source>
        <dbReference type="SAM" id="MobiDB-lite"/>
    </source>
</evidence>
<dbReference type="InterPro" id="IPR043148">
    <property type="entry name" value="TagF_C"/>
</dbReference>
<evidence type="ECO:0000256" key="3">
    <source>
        <dbReference type="ARBA" id="ARBA00022475"/>
    </source>
</evidence>
<comment type="similarity">
    <text evidence="2">Belongs to the CDP-glycerol glycerophosphotransferase family.</text>
</comment>
<dbReference type="PANTHER" id="PTHR37316">
    <property type="entry name" value="TEICHOIC ACID GLYCEROL-PHOSPHATE PRIMASE"/>
    <property type="match status" value="1"/>
</dbReference>
<feature type="compositionally biased region" description="Basic residues" evidence="7">
    <location>
        <begin position="959"/>
        <end position="972"/>
    </location>
</feature>
<feature type="compositionally biased region" description="Basic and acidic residues" evidence="7">
    <location>
        <begin position="973"/>
        <end position="983"/>
    </location>
</feature>